<protein>
    <submittedName>
        <fullName evidence="2">Uncharacterized protein</fullName>
    </submittedName>
</protein>
<dbReference type="VEuPathDB" id="AmoebaDB:EHI_027590"/>
<keyword evidence="1" id="KW-0812">Transmembrane</keyword>
<reference evidence="2 3" key="1">
    <citation type="submission" date="2016-05" db="EMBL/GenBank/DDBJ databases">
        <title>First whole genome sequencing of Entamoeba histolytica HM1:IMSS-clone-6.</title>
        <authorList>
            <person name="Mukherjee Avik.K."/>
            <person name="Izumyama S."/>
            <person name="Nakada-Tsukui K."/>
            <person name="Nozaki T."/>
        </authorList>
    </citation>
    <scope>NUCLEOTIDE SEQUENCE [LARGE SCALE GENOMIC DNA]</scope>
    <source>
        <strain evidence="2 3">HM1:IMSS clone 6</strain>
    </source>
</reference>
<feature type="transmembrane region" description="Helical" evidence="1">
    <location>
        <begin position="233"/>
        <end position="253"/>
    </location>
</feature>
<gene>
    <name evidence="2" type="ORF">CL6EHI_027590</name>
</gene>
<accession>A0A175JP97</accession>
<dbReference type="AlphaFoldDB" id="A0A175JP97"/>
<keyword evidence="1" id="KW-1133">Transmembrane helix</keyword>
<feature type="transmembrane region" description="Helical" evidence="1">
    <location>
        <begin position="441"/>
        <end position="461"/>
    </location>
</feature>
<feature type="transmembrane region" description="Helical" evidence="1">
    <location>
        <begin position="187"/>
        <end position="213"/>
    </location>
</feature>
<proteinExistence type="predicted"/>
<evidence type="ECO:0000256" key="1">
    <source>
        <dbReference type="SAM" id="Phobius"/>
    </source>
</evidence>
<dbReference type="eggNOG" id="ENOG502R29T">
    <property type="taxonomic scope" value="Eukaryota"/>
</dbReference>
<feature type="transmembrane region" description="Helical" evidence="1">
    <location>
        <begin position="407"/>
        <end position="429"/>
    </location>
</feature>
<keyword evidence="1" id="KW-0472">Membrane</keyword>
<dbReference type="VEuPathDB" id="AmoebaDB:EHI8A_006780"/>
<feature type="transmembrane region" description="Helical" evidence="1">
    <location>
        <begin position="374"/>
        <end position="401"/>
    </location>
</feature>
<organism evidence="2 3">
    <name type="scientific">Entamoeba histolytica</name>
    <dbReference type="NCBI Taxonomy" id="5759"/>
    <lineage>
        <taxon>Eukaryota</taxon>
        <taxon>Amoebozoa</taxon>
        <taxon>Evosea</taxon>
        <taxon>Archamoebae</taxon>
        <taxon>Mastigamoebida</taxon>
        <taxon>Entamoebidae</taxon>
        <taxon>Entamoeba</taxon>
    </lineage>
</organism>
<feature type="transmembrane region" description="Helical" evidence="1">
    <location>
        <begin position="326"/>
        <end position="353"/>
    </location>
</feature>
<dbReference type="EMBL" id="BDEQ01000001">
    <property type="protein sequence ID" value="GAT95213.1"/>
    <property type="molecule type" value="Genomic_DNA"/>
</dbReference>
<dbReference type="Proteomes" id="UP000078387">
    <property type="component" value="Unassembled WGS sequence"/>
</dbReference>
<feature type="transmembrane region" description="Helical" evidence="1">
    <location>
        <begin position="467"/>
        <end position="490"/>
    </location>
</feature>
<dbReference type="VEuPathDB" id="AmoebaDB:EHI7A_006090"/>
<evidence type="ECO:0000313" key="3">
    <source>
        <dbReference type="Proteomes" id="UP000078387"/>
    </source>
</evidence>
<evidence type="ECO:0000313" key="2">
    <source>
        <dbReference type="EMBL" id="GAT95213.1"/>
    </source>
</evidence>
<comment type="caution">
    <text evidence="2">The sequence shown here is derived from an EMBL/GenBank/DDBJ whole genome shotgun (WGS) entry which is preliminary data.</text>
</comment>
<dbReference type="VEuPathDB" id="AmoebaDB:EHI5A_015300"/>
<dbReference type="VEuPathDB" id="AmoebaDB:KM1_017720"/>
<sequence>MLLFLFLFSYQITSLPIFDEIKVKFIDAYSFKTKTKYSIEEVIPCIQLEETFIVTLGKSINVRPLNLKDKCKSINSSTLIQLIDDDTWLYFNVGGKPVTSMIRLGSNTNVLGIPLGYKENSIYYLNNEFHLDIFSDRYQINDVLITPYSISNQNGKQRYVLEKNKDIIPQYYYSYLQISDKEVPYQFIYNSSFVTTLLIRSIAIFVIILILSFINKFSPQNINITQPLNSFQLAMLINGSSILLTLGIFFILFSFCNEATFNNNSFGIITFFLVFSPLFSWLYCSCIKTHATPSKTTLYLLLLQLIILICHLTRDILTPESMQSFSVLTHILFIIMQLCVFNFINGTLFYYFLMDNSSHINYPNIHSTHANSITWILLVFASLLFSFSRHLIIQLVVIFPIQFFFTNYYTVVLMYILSIVIFIQLDLILKTHIKSDNPIKTSLSFYFISLVCTLYLSYSLVESHNLSSFFSVTTVTLLLSYIDYSLTYFFN</sequence>
<feature type="transmembrane region" description="Helical" evidence="1">
    <location>
        <begin position="265"/>
        <end position="284"/>
    </location>
</feature>
<feature type="transmembrane region" description="Helical" evidence="1">
    <location>
        <begin position="296"/>
        <end position="314"/>
    </location>
</feature>
<name>A0A175JP97_ENTHI</name>